<reference evidence="1" key="1">
    <citation type="submission" date="2021-06" db="EMBL/GenBank/DDBJ databases">
        <title>Parelaphostrongylus tenuis whole genome reference sequence.</title>
        <authorList>
            <person name="Garwood T.J."/>
            <person name="Larsen P.A."/>
            <person name="Fountain-Jones N.M."/>
            <person name="Garbe J.R."/>
            <person name="Macchietto M.G."/>
            <person name="Kania S.A."/>
            <person name="Gerhold R.W."/>
            <person name="Richards J.E."/>
            <person name="Wolf T.M."/>
        </authorList>
    </citation>
    <scope>NUCLEOTIDE SEQUENCE</scope>
    <source>
        <strain evidence="1">MNPRO001-30</strain>
        <tissue evidence="1">Meninges</tissue>
    </source>
</reference>
<comment type="caution">
    <text evidence="1">The sequence shown here is derived from an EMBL/GenBank/DDBJ whole genome shotgun (WGS) entry which is preliminary data.</text>
</comment>
<sequence>MRTTVEGLAPSRFAEAESKADVLFQKVQQKLISERTSWSAVRAQGTKCSDGTWLPRIARNATGISQYWIPADVLSQHFPH</sequence>
<evidence type="ECO:0000313" key="2">
    <source>
        <dbReference type="Proteomes" id="UP001196413"/>
    </source>
</evidence>
<proteinExistence type="predicted"/>
<dbReference type="AlphaFoldDB" id="A0AAD5M8Y0"/>
<protein>
    <submittedName>
        <fullName evidence="1">Uncharacterized protein</fullName>
    </submittedName>
</protein>
<organism evidence="1 2">
    <name type="scientific">Parelaphostrongylus tenuis</name>
    <name type="common">Meningeal worm</name>
    <dbReference type="NCBI Taxonomy" id="148309"/>
    <lineage>
        <taxon>Eukaryota</taxon>
        <taxon>Metazoa</taxon>
        <taxon>Ecdysozoa</taxon>
        <taxon>Nematoda</taxon>
        <taxon>Chromadorea</taxon>
        <taxon>Rhabditida</taxon>
        <taxon>Rhabditina</taxon>
        <taxon>Rhabditomorpha</taxon>
        <taxon>Strongyloidea</taxon>
        <taxon>Metastrongylidae</taxon>
        <taxon>Parelaphostrongylus</taxon>
    </lineage>
</organism>
<dbReference type="EMBL" id="JAHQIW010001507">
    <property type="protein sequence ID" value="KAJ1352673.1"/>
    <property type="molecule type" value="Genomic_DNA"/>
</dbReference>
<keyword evidence="2" id="KW-1185">Reference proteome</keyword>
<gene>
    <name evidence="1" type="ORF">KIN20_009074</name>
</gene>
<dbReference type="Proteomes" id="UP001196413">
    <property type="component" value="Unassembled WGS sequence"/>
</dbReference>
<accession>A0AAD5M8Y0</accession>
<evidence type="ECO:0000313" key="1">
    <source>
        <dbReference type="EMBL" id="KAJ1352673.1"/>
    </source>
</evidence>
<name>A0AAD5M8Y0_PARTN</name>